<organism evidence="1 2">
    <name type="scientific">Chryseobacterium antibioticum</name>
    <dbReference type="NCBI Taxonomy" id="2728847"/>
    <lineage>
        <taxon>Bacteria</taxon>
        <taxon>Pseudomonadati</taxon>
        <taxon>Bacteroidota</taxon>
        <taxon>Flavobacteriia</taxon>
        <taxon>Flavobacteriales</taxon>
        <taxon>Weeksellaceae</taxon>
        <taxon>Chryseobacterium group</taxon>
        <taxon>Chryseobacterium</taxon>
    </lineage>
</organism>
<name>A0A7Y0AMM8_9FLAO</name>
<protein>
    <submittedName>
        <fullName evidence="1">Uncharacterized protein</fullName>
    </submittedName>
</protein>
<comment type="caution">
    <text evidence="1">The sequence shown here is derived from an EMBL/GenBank/DDBJ whole genome shotgun (WGS) entry which is preliminary data.</text>
</comment>
<evidence type="ECO:0000313" key="1">
    <source>
        <dbReference type="EMBL" id="NML70010.1"/>
    </source>
</evidence>
<dbReference type="Proteomes" id="UP000544054">
    <property type="component" value="Unassembled WGS sequence"/>
</dbReference>
<dbReference type="RefSeq" id="WP_169234549.1">
    <property type="nucleotide sequence ID" value="NZ_JABBGI010000010.1"/>
</dbReference>
<reference evidence="1 2" key="1">
    <citation type="submission" date="2020-04" db="EMBL/GenBank/DDBJ databases">
        <title>Chryseobacterium sp. RP-3-3 sp. nov., isolated from Jeju soil.</title>
        <authorList>
            <person name="Dahal R.H."/>
        </authorList>
    </citation>
    <scope>NUCLEOTIDE SEQUENCE [LARGE SCALE GENOMIC DNA]</scope>
    <source>
        <strain evidence="1 2">RP-3-3</strain>
    </source>
</reference>
<dbReference type="AlphaFoldDB" id="A0A7Y0AMM8"/>
<keyword evidence="2" id="KW-1185">Reference proteome</keyword>
<accession>A0A7Y0AMM8</accession>
<sequence>MKQLEELTADIREKLPMLKNSIKAERIQDSENNCYRIFMGGIFMGTTSNNELSKYVVNHINDDEIMLNDVLEWFGENYAIYIYNFPDTGIKGLFYHTDYGMFEHAWDLSKPYLKDQSPELISFLHSLIKK</sequence>
<gene>
    <name evidence="1" type="ORF">HHL23_09375</name>
</gene>
<dbReference type="EMBL" id="JABBGI010000010">
    <property type="protein sequence ID" value="NML70010.1"/>
    <property type="molecule type" value="Genomic_DNA"/>
</dbReference>
<evidence type="ECO:0000313" key="2">
    <source>
        <dbReference type="Proteomes" id="UP000544054"/>
    </source>
</evidence>
<proteinExistence type="predicted"/>